<dbReference type="AlphaFoldDB" id="A0AA87AM83"/>
<protein>
    <recommendedName>
        <fullName evidence="2">Calcineurin-like phosphoesterase domain-containing protein</fullName>
    </recommendedName>
</protein>
<evidence type="ECO:0000259" key="2">
    <source>
        <dbReference type="Pfam" id="PF00149"/>
    </source>
</evidence>
<dbReference type="CDD" id="cd07385">
    <property type="entry name" value="MPP_YkuE_C"/>
    <property type="match status" value="1"/>
</dbReference>
<keyword evidence="1" id="KW-0472">Membrane</keyword>
<evidence type="ECO:0000313" key="4">
    <source>
        <dbReference type="Proteomes" id="UP000004773"/>
    </source>
</evidence>
<dbReference type="EMBL" id="ACRO01000028">
    <property type="protein sequence ID" value="EGF87662.1"/>
    <property type="molecule type" value="Genomic_DNA"/>
</dbReference>
<dbReference type="Pfam" id="PF00149">
    <property type="entry name" value="Metallophos"/>
    <property type="match status" value="1"/>
</dbReference>
<feature type="domain" description="Calcineurin-like phosphoesterase" evidence="2">
    <location>
        <begin position="147"/>
        <end position="308"/>
    </location>
</feature>
<dbReference type="InterPro" id="IPR004843">
    <property type="entry name" value="Calcineurin-like_PHP"/>
</dbReference>
<accession>A0AA87AM83</accession>
<dbReference type="Gene3D" id="3.60.21.10">
    <property type="match status" value="1"/>
</dbReference>
<gene>
    <name evidence="3" type="ORF">HMPREF0428_01394</name>
</gene>
<feature type="transmembrane region" description="Helical" evidence="1">
    <location>
        <begin position="41"/>
        <end position="62"/>
    </location>
</feature>
<dbReference type="InterPro" id="IPR051158">
    <property type="entry name" value="Metallophosphoesterase_sf"/>
</dbReference>
<dbReference type="InterPro" id="IPR029052">
    <property type="entry name" value="Metallo-depent_PP-like"/>
</dbReference>
<feature type="transmembrane region" description="Helical" evidence="1">
    <location>
        <begin position="107"/>
        <end position="128"/>
    </location>
</feature>
<dbReference type="PANTHER" id="PTHR31302:SF0">
    <property type="entry name" value="TRANSMEMBRANE PROTEIN WITH METALLOPHOSPHOESTERASE DOMAIN"/>
    <property type="match status" value="1"/>
</dbReference>
<organism evidence="3 4">
    <name type="scientific">Gemella haemolysans M341</name>
    <dbReference type="NCBI Taxonomy" id="562981"/>
    <lineage>
        <taxon>Bacteria</taxon>
        <taxon>Bacillati</taxon>
        <taxon>Bacillota</taxon>
        <taxon>Bacilli</taxon>
        <taxon>Bacillales</taxon>
        <taxon>Gemellaceae</taxon>
        <taxon>Gemella</taxon>
    </lineage>
</organism>
<dbReference type="Proteomes" id="UP000004773">
    <property type="component" value="Unassembled WGS sequence"/>
</dbReference>
<keyword evidence="1" id="KW-0812">Transmembrane</keyword>
<dbReference type="GO" id="GO:0016787">
    <property type="term" value="F:hydrolase activity"/>
    <property type="evidence" value="ECO:0007669"/>
    <property type="project" value="InterPro"/>
</dbReference>
<evidence type="ECO:0000256" key="1">
    <source>
        <dbReference type="SAM" id="Phobius"/>
    </source>
</evidence>
<reference evidence="3 4" key="1">
    <citation type="submission" date="2011-03" db="EMBL/GenBank/DDBJ databases">
        <title>The Genome Sequence of Gemella haemolysans M341.</title>
        <authorList>
            <consortium name="The Broad Institute Genome Sequencing Platform"/>
            <consortium name="The Broad Institute Genome Sequencing Center for Infectious Disease"/>
            <person name="Earl A."/>
            <person name="Ward D."/>
            <person name="Feldgarden M."/>
            <person name="Gevers D."/>
            <person name="Sibley C.D."/>
            <person name="Field T.R."/>
            <person name="Grinwis M."/>
            <person name="Eshaghurshan C.S."/>
            <person name="Surette M.G."/>
            <person name="Young S.K."/>
            <person name="Zeng Q."/>
            <person name="Gargeya S."/>
            <person name="Fitzgerald M."/>
            <person name="Haas B."/>
            <person name="Abouelleil A."/>
            <person name="Alvarado L."/>
            <person name="Arachchi H.M."/>
            <person name="Berlin A."/>
            <person name="Brown A."/>
            <person name="Chapman S.B."/>
            <person name="Chen Z."/>
            <person name="Dunbar C."/>
            <person name="Freedman E."/>
            <person name="Gearin G."/>
            <person name="Gellesch M."/>
            <person name="Goldberg J."/>
            <person name="Griggs A."/>
            <person name="Gujja S."/>
            <person name="Heilman E.R."/>
            <person name="Heiman D."/>
            <person name="Howarth C."/>
            <person name="Larson L."/>
            <person name="Lui A."/>
            <person name="MacDonald P.J.P."/>
            <person name="Mehta T."/>
            <person name="Montmayeur A."/>
            <person name="Murphy C."/>
            <person name="Neiman D."/>
            <person name="Pearson M."/>
            <person name="Priest M."/>
            <person name="Roberts A."/>
            <person name="Saif S."/>
            <person name="Shea T."/>
            <person name="Shenoy N."/>
            <person name="Sisk P."/>
            <person name="Stolte C."/>
            <person name="Sykes S."/>
            <person name="White J."/>
            <person name="Yandava C."/>
            <person name="Wortman J."/>
            <person name="Nusbaum C."/>
            <person name="Birren B."/>
        </authorList>
    </citation>
    <scope>NUCLEOTIDE SEQUENCE [LARGE SCALE GENOMIC DNA]</scope>
    <source>
        <strain evidence="3 4">M341</strain>
    </source>
</reference>
<dbReference type="PANTHER" id="PTHR31302">
    <property type="entry name" value="TRANSMEMBRANE PROTEIN WITH METALLOPHOSPHOESTERASE DOMAIN-RELATED"/>
    <property type="match status" value="1"/>
</dbReference>
<dbReference type="RefSeq" id="WP_003147536.1">
    <property type="nucleotide sequence ID" value="NZ_GL883584.1"/>
</dbReference>
<proteinExistence type="predicted"/>
<comment type="caution">
    <text evidence="3">The sequence shown here is derived from an EMBL/GenBank/DDBJ whole genome shotgun (WGS) entry which is preliminary data.</text>
</comment>
<feature type="transmembrane region" description="Helical" evidence="1">
    <location>
        <begin position="6"/>
        <end position="29"/>
    </location>
</feature>
<dbReference type="SUPFAM" id="SSF56300">
    <property type="entry name" value="Metallo-dependent phosphatases"/>
    <property type="match status" value="1"/>
</dbReference>
<feature type="transmembrane region" description="Helical" evidence="1">
    <location>
        <begin position="74"/>
        <end position="95"/>
    </location>
</feature>
<keyword evidence="1" id="KW-1133">Transmembrane helix</keyword>
<name>A0AA87AM83_9BACL</name>
<evidence type="ECO:0000313" key="3">
    <source>
        <dbReference type="EMBL" id="EGF87662.1"/>
    </source>
</evidence>
<sequence>MLNNWKLIAGFIGVFAVYEILVFLMCLGLKWMISPFVPAKVKLAIAITLFIIANFSIIAYMLRLGAPWVNYGNIWYFYFLNGTVIGVILLIAKLLLKIFKLNLNQGISLSITTLYLLGMTALGLFWAYSPTVINKTIKVDKHIEKPIKIAMVSDLHLGTFFSNPQLEKLNKIVDEEKPDTVVIAGDLMDDDMVMYKKRNMQESLSKLKAPLGVYTTMGNHDRDALEIVNEVKKTGIIPLFDESITLNNDITLVGRKDKSVSRDRLDTDDLLKSVDLNKTIVLIDHQPDAVDYHATLPIDVQLSGHTHRGQLWPLNFITDVVYTLDHGYAKINGKHFFTSAGYGFWGPPFKTTARSEVWMITIEGK</sequence>